<dbReference type="Proteomes" id="UP000734854">
    <property type="component" value="Unassembled WGS sequence"/>
</dbReference>
<dbReference type="InterPro" id="IPR033704">
    <property type="entry name" value="dUTPase_trimeric"/>
</dbReference>
<sequence>MSPWFPVLYLVSELVQRDDNAYVDEYFEEYEQSPQPDAHPFILVHKLSPYAILPQQKSAGAARFDLAASQPCTIEPKGQGKVSTCLIMEIPWGSYGRIATRSRAAWKLGIDVGVGVIDCDYRGEIIILVFNHSNTPVTIRQGDCIAQIIFENILMPDIYEVPDFTTTTRGKGGFRSTSQTPAIFSKLLPKEKHAVSVLVEDTLPQENLVEVHAGTTSPGVFVLRSMDTSLETFEEEDNLLDQISYMTSITHPMEKVDQLIWDYSDTESDMEADWVNPFATEETTQSSQLIATGYEIEYPNMRRLVESQPDQ</sequence>
<evidence type="ECO:0000256" key="4">
    <source>
        <dbReference type="ARBA" id="ARBA00023080"/>
    </source>
</evidence>
<dbReference type="AlphaFoldDB" id="A0A8J5HLB7"/>
<keyword evidence="3 5" id="KW-0378">Hydrolase</keyword>
<dbReference type="InterPro" id="IPR008181">
    <property type="entry name" value="dUTPase"/>
</dbReference>
<dbReference type="EMBL" id="JACMSC010000006">
    <property type="protein sequence ID" value="KAG6518871.1"/>
    <property type="molecule type" value="Genomic_DNA"/>
</dbReference>
<comment type="cofactor">
    <cofactor evidence="5">
        <name>Mg(2+)</name>
        <dbReference type="ChEBI" id="CHEBI:18420"/>
    </cofactor>
</comment>
<evidence type="ECO:0000256" key="5">
    <source>
        <dbReference type="RuleBase" id="RU367024"/>
    </source>
</evidence>
<dbReference type="SUPFAM" id="SSF51283">
    <property type="entry name" value="dUTPase-like"/>
    <property type="match status" value="1"/>
</dbReference>
<reference evidence="7 8" key="1">
    <citation type="submission" date="2020-08" db="EMBL/GenBank/DDBJ databases">
        <title>Plant Genome Project.</title>
        <authorList>
            <person name="Zhang R.-G."/>
        </authorList>
    </citation>
    <scope>NUCLEOTIDE SEQUENCE [LARGE SCALE GENOMIC DNA]</scope>
    <source>
        <tissue evidence="7">Rhizome</tissue>
    </source>
</reference>
<gene>
    <name evidence="7" type="ORF">ZIOFF_022352</name>
</gene>
<dbReference type="EC" id="3.6.1.23" evidence="5"/>
<dbReference type="InterPro" id="IPR029054">
    <property type="entry name" value="dUTPase-like"/>
</dbReference>
<keyword evidence="8" id="KW-1185">Reference proteome</keyword>
<comment type="function">
    <text evidence="5">Involved in nucleotide metabolism via production of dUMP, the immediate precursor of thymidine nucleotides, and decreases the intracellular concentration of dUTP so that uracil cannot be incorporated into DNA.</text>
</comment>
<evidence type="ECO:0000256" key="1">
    <source>
        <dbReference type="ARBA" id="ARBA00005142"/>
    </source>
</evidence>
<evidence type="ECO:0000313" key="7">
    <source>
        <dbReference type="EMBL" id="KAG6518871.1"/>
    </source>
</evidence>
<dbReference type="GO" id="GO:0004170">
    <property type="term" value="F:dUTP diphosphatase activity"/>
    <property type="evidence" value="ECO:0007669"/>
    <property type="project" value="UniProtKB-UniRule"/>
</dbReference>
<keyword evidence="4 5" id="KW-0546">Nucleotide metabolism</keyword>
<dbReference type="PANTHER" id="PTHR11241:SF0">
    <property type="entry name" value="DEOXYURIDINE 5'-TRIPHOSPHATE NUCLEOTIDOHYDROLASE"/>
    <property type="match status" value="1"/>
</dbReference>
<accession>A0A8J5HLB7</accession>
<dbReference type="CDD" id="cd07557">
    <property type="entry name" value="trimeric_dUTPase"/>
    <property type="match status" value="1"/>
</dbReference>
<evidence type="ECO:0000313" key="8">
    <source>
        <dbReference type="Proteomes" id="UP000734854"/>
    </source>
</evidence>
<dbReference type="InterPro" id="IPR036157">
    <property type="entry name" value="dUTPase-like_sf"/>
</dbReference>
<name>A0A8J5HLB7_ZINOF</name>
<evidence type="ECO:0000256" key="2">
    <source>
        <dbReference type="ARBA" id="ARBA00006581"/>
    </source>
</evidence>
<comment type="catalytic activity">
    <reaction evidence="5">
        <text>dUTP + H2O = dUMP + diphosphate + H(+)</text>
        <dbReference type="Rhea" id="RHEA:10248"/>
        <dbReference type="ChEBI" id="CHEBI:15377"/>
        <dbReference type="ChEBI" id="CHEBI:15378"/>
        <dbReference type="ChEBI" id="CHEBI:33019"/>
        <dbReference type="ChEBI" id="CHEBI:61555"/>
        <dbReference type="ChEBI" id="CHEBI:246422"/>
        <dbReference type="EC" id="3.6.1.23"/>
    </reaction>
</comment>
<dbReference type="NCBIfam" id="TIGR00576">
    <property type="entry name" value="dut"/>
    <property type="match status" value="1"/>
</dbReference>
<organism evidence="7 8">
    <name type="scientific">Zingiber officinale</name>
    <name type="common">Ginger</name>
    <name type="synonym">Amomum zingiber</name>
    <dbReference type="NCBI Taxonomy" id="94328"/>
    <lineage>
        <taxon>Eukaryota</taxon>
        <taxon>Viridiplantae</taxon>
        <taxon>Streptophyta</taxon>
        <taxon>Embryophyta</taxon>
        <taxon>Tracheophyta</taxon>
        <taxon>Spermatophyta</taxon>
        <taxon>Magnoliopsida</taxon>
        <taxon>Liliopsida</taxon>
        <taxon>Zingiberales</taxon>
        <taxon>Zingiberaceae</taxon>
        <taxon>Zingiber</taxon>
    </lineage>
</organism>
<dbReference type="UniPathway" id="UPA00610">
    <property type="reaction ID" value="UER00666"/>
</dbReference>
<keyword evidence="5" id="KW-0460">Magnesium</keyword>
<proteinExistence type="inferred from homology"/>
<dbReference type="Pfam" id="PF00692">
    <property type="entry name" value="dUTPase"/>
    <property type="match status" value="1"/>
</dbReference>
<feature type="domain" description="dUTPase-like" evidence="6">
    <location>
        <begin position="50"/>
        <end position="177"/>
    </location>
</feature>
<keyword evidence="5" id="KW-0479">Metal-binding</keyword>
<evidence type="ECO:0000256" key="3">
    <source>
        <dbReference type="ARBA" id="ARBA00022801"/>
    </source>
</evidence>
<comment type="caution">
    <text evidence="7">The sequence shown here is derived from an EMBL/GenBank/DDBJ whole genome shotgun (WGS) entry which is preliminary data.</text>
</comment>
<dbReference type="GO" id="GO:0046081">
    <property type="term" value="P:dUTP catabolic process"/>
    <property type="evidence" value="ECO:0007669"/>
    <property type="project" value="UniProtKB-UniRule"/>
</dbReference>
<protein>
    <recommendedName>
        <fullName evidence="5">Deoxyuridine 5'-triphosphate nucleotidohydrolase</fullName>
        <shortName evidence="5">dUTPase</shortName>
        <ecNumber evidence="5">3.6.1.23</ecNumber>
    </recommendedName>
    <alternativeName>
        <fullName evidence="5">dUTP pyrophosphatase</fullName>
    </alternativeName>
</protein>
<dbReference type="GO" id="GO:0000287">
    <property type="term" value="F:magnesium ion binding"/>
    <property type="evidence" value="ECO:0007669"/>
    <property type="project" value="UniProtKB-UniRule"/>
</dbReference>
<dbReference type="GO" id="GO:0006226">
    <property type="term" value="P:dUMP biosynthetic process"/>
    <property type="evidence" value="ECO:0007669"/>
    <property type="project" value="UniProtKB-UniRule"/>
</dbReference>
<evidence type="ECO:0000259" key="6">
    <source>
        <dbReference type="Pfam" id="PF00692"/>
    </source>
</evidence>
<dbReference type="PANTHER" id="PTHR11241">
    <property type="entry name" value="DEOXYURIDINE 5'-TRIPHOSPHATE NUCLEOTIDOHYDROLASE"/>
    <property type="match status" value="1"/>
</dbReference>
<comment type="pathway">
    <text evidence="1 5">Pyrimidine metabolism; dUMP biosynthesis; dUMP from dCTP (dUTP route): step 2/2.</text>
</comment>
<dbReference type="Gene3D" id="2.70.40.10">
    <property type="match status" value="1"/>
</dbReference>
<comment type="similarity">
    <text evidence="2 5">Belongs to the dUTPase family.</text>
</comment>